<evidence type="ECO:0000313" key="2">
    <source>
        <dbReference type="EMBL" id="PNS92033.1"/>
    </source>
</evidence>
<dbReference type="EMBL" id="CM009307">
    <property type="protein sequence ID" value="PNS92033.1"/>
    <property type="molecule type" value="Genomic_DNA"/>
</dbReference>
<sequence length="88" mass="10129">MQGKKHLLKPTNPITIQGKNNSSRLTSQTGWSKIDAYASSMQSKPYQNSYFNCSHLHQISSQFKITSRVITRVEESKRTELLVYPRAR</sequence>
<protein>
    <submittedName>
        <fullName evidence="2">Uncharacterized protein</fullName>
    </submittedName>
</protein>
<dbReference type="Proteomes" id="UP000006729">
    <property type="component" value="Chromosome 18"/>
</dbReference>
<gene>
    <name evidence="2" type="ORF">POPTR_018G009600</name>
</gene>
<dbReference type="InParanoid" id="A0A2K1WU21"/>
<evidence type="ECO:0000256" key="1">
    <source>
        <dbReference type="SAM" id="MobiDB-lite"/>
    </source>
</evidence>
<proteinExistence type="predicted"/>
<feature type="region of interest" description="Disordered" evidence="1">
    <location>
        <begin position="1"/>
        <end position="26"/>
    </location>
</feature>
<keyword evidence="3" id="KW-1185">Reference proteome</keyword>
<name>A0A2K1WU21_POPTR</name>
<accession>A0A2K1WU21</accession>
<dbReference type="AlphaFoldDB" id="A0A2K1WU21"/>
<feature type="compositionally biased region" description="Polar residues" evidence="1">
    <location>
        <begin position="12"/>
        <end position="26"/>
    </location>
</feature>
<organism evidence="2 3">
    <name type="scientific">Populus trichocarpa</name>
    <name type="common">Western balsam poplar</name>
    <name type="synonym">Populus balsamifera subsp. trichocarpa</name>
    <dbReference type="NCBI Taxonomy" id="3694"/>
    <lineage>
        <taxon>Eukaryota</taxon>
        <taxon>Viridiplantae</taxon>
        <taxon>Streptophyta</taxon>
        <taxon>Embryophyta</taxon>
        <taxon>Tracheophyta</taxon>
        <taxon>Spermatophyta</taxon>
        <taxon>Magnoliopsida</taxon>
        <taxon>eudicotyledons</taxon>
        <taxon>Gunneridae</taxon>
        <taxon>Pentapetalae</taxon>
        <taxon>rosids</taxon>
        <taxon>fabids</taxon>
        <taxon>Malpighiales</taxon>
        <taxon>Salicaceae</taxon>
        <taxon>Saliceae</taxon>
        <taxon>Populus</taxon>
    </lineage>
</organism>
<reference evidence="2 3" key="1">
    <citation type="journal article" date="2006" name="Science">
        <title>The genome of black cottonwood, Populus trichocarpa (Torr. &amp; Gray).</title>
        <authorList>
            <person name="Tuskan G.A."/>
            <person name="Difazio S."/>
            <person name="Jansson S."/>
            <person name="Bohlmann J."/>
            <person name="Grigoriev I."/>
            <person name="Hellsten U."/>
            <person name="Putnam N."/>
            <person name="Ralph S."/>
            <person name="Rombauts S."/>
            <person name="Salamov A."/>
            <person name="Schein J."/>
            <person name="Sterck L."/>
            <person name="Aerts A."/>
            <person name="Bhalerao R.R."/>
            <person name="Bhalerao R.P."/>
            <person name="Blaudez D."/>
            <person name="Boerjan W."/>
            <person name="Brun A."/>
            <person name="Brunner A."/>
            <person name="Busov V."/>
            <person name="Campbell M."/>
            <person name="Carlson J."/>
            <person name="Chalot M."/>
            <person name="Chapman J."/>
            <person name="Chen G.L."/>
            <person name="Cooper D."/>
            <person name="Coutinho P.M."/>
            <person name="Couturier J."/>
            <person name="Covert S."/>
            <person name="Cronk Q."/>
            <person name="Cunningham R."/>
            <person name="Davis J."/>
            <person name="Degroeve S."/>
            <person name="Dejardin A."/>
            <person name="Depamphilis C."/>
            <person name="Detter J."/>
            <person name="Dirks B."/>
            <person name="Dubchak I."/>
            <person name="Duplessis S."/>
            <person name="Ehlting J."/>
            <person name="Ellis B."/>
            <person name="Gendler K."/>
            <person name="Goodstein D."/>
            <person name="Gribskov M."/>
            <person name="Grimwood J."/>
            <person name="Groover A."/>
            <person name="Gunter L."/>
            <person name="Hamberger B."/>
            <person name="Heinze B."/>
            <person name="Helariutta Y."/>
            <person name="Henrissat B."/>
            <person name="Holligan D."/>
            <person name="Holt R."/>
            <person name="Huang W."/>
            <person name="Islam-Faridi N."/>
            <person name="Jones S."/>
            <person name="Jones-Rhoades M."/>
            <person name="Jorgensen R."/>
            <person name="Joshi C."/>
            <person name="Kangasjarvi J."/>
            <person name="Karlsson J."/>
            <person name="Kelleher C."/>
            <person name="Kirkpatrick R."/>
            <person name="Kirst M."/>
            <person name="Kohler A."/>
            <person name="Kalluri U."/>
            <person name="Larimer F."/>
            <person name="Leebens-Mack J."/>
            <person name="Leple J.C."/>
            <person name="Locascio P."/>
            <person name="Lou Y."/>
            <person name="Lucas S."/>
            <person name="Martin F."/>
            <person name="Montanini B."/>
            <person name="Napoli C."/>
            <person name="Nelson D.R."/>
            <person name="Nelson C."/>
            <person name="Nieminen K."/>
            <person name="Nilsson O."/>
            <person name="Pereda V."/>
            <person name="Peter G."/>
            <person name="Philippe R."/>
            <person name="Pilate G."/>
            <person name="Poliakov A."/>
            <person name="Razumovskaya J."/>
            <person name="Richardson P."/>
            <person name="Rinaldi C."/>
            <person name="Ritland K."/>
            <person name="Rouze P."/>
            <person name="Ryaboy D."/>
            <person name="Schmutz J."/>
            <person name="Schrader J."/>
            <person name="Segerman B."/>
            <person name="Shin H."/>
            <person name="Siddiqui A."/>
            <person name="Sterky F."/>
            <person name="Terry A."/>
            <person name="Tsai C.J."/>
            <person name="Uberbacher E."/>
            <person name="Unneberg P."/>
            <person name="Vahala J."/>
            <person name="Wall K."/>
            <person name="Wessler S."/>
            <person name="Yang G."/>
            <person name="Yin T."/>
            <person name="Douglas C."/>
            <person name="Marra M."/>
            <person name="Sandberg G."/>
            <person name="Van de Peer Y."/>
            <person name="Rokhsar D."/>
        </authorList>
    </citation>
    <scope>NUCLEOTIDE SEQUENCE [LARGE SCALE GENOMIC DNA]</scope>
    <source>
        <strain evidence="3">cv. Nisqually</strain>
    </source>
</reference>
<evidence type="ECO:0000313" key="3">
    <source>
        <dbReference type="Proteomes" id="UP000006729"/>
    </source>
</evidence>